<dbReference type="PROSITE" id="PS00061">
    <property type="entry name" value="ADH_SHORT"/>
    <property type="match status" value="1"/>
</dbReference>
<dbReference type="RefSeq" id="WP_015179947.1">
    <property type="nucleotide sequence ID" value="NC_019733.1"/>
</dbReference>
<dbReference type="GO" id="GO:0004316">
    <property type="term" value="F:3-oxoacyl-[acyl-carrier-protein] reductase (NADPH) activity"/>
    <property type="evidence" value="ECO:0007669"/>
    <property type="project" value="UniProtKB-EC"/>
</dbReference>
<dbReference type="InterPro" id="IPR036291">
    <property type="entry name" value="NAD(P)-bd_dom_sf"/>
</dbReference>
<dbReference type="Pfam" id="PF00106">
    <property type="entry name" value="adh_short"/>
    <property type="match status" value="1"/>
</dbReference>
<dbReference type="Proteomes" id="UP000010472">
    <property type="component" value="Plasmid pCRI9333.01"/>
</dbReference>
<dbReference type="InterPro" id="IPR020904">
    <property type="entry name" value="Sc_DH/Rdtase_CS"/>
</dbReference>
<keyword evidence="5" id="KW-1185">Reference proteome</keyword>
<evidence type="ECO:0000256" key="2">
    <source>
        <dbReference type="ARBA" id="ARBA00023002"/>
    </source>
</evidence>
<dbReference type="OrthoDB" id="9793325at2"/>
<name>K9W5N9_9CYAN</name>
<dbReference type="PANTHER" id="PTHR42879:SF2">
    <property type="entry name" value="3-OXOACYL-[ACYL-CARRIER-PROTEIN] REDUCTASE FABG"/>
    <property type="match status" value="1"/>
</dbReference>
<dbReference type="PRINTS" id="PR00080">
    <property type="entry name" value="SDRFAMILY"/>
</dbReference>
<keyword evidence="4" id="KW-0614">Plasmid</keyword>
<dbReference type="InterPro" id="IPR050259">
    <property type="entry name" value="SDR"/>
</dbReference>
<dbReference type="EC" id="1.1.1.100" evidence="4"/>
<gene>
    <name evidence="4" type="ORF">Cri9333_4738</name>
</gene>
<protein>
    <submittedName>
        <fullName evidence="4">3-oxoacyl-(Acyl-carrier-protein) reductase</fullName>
        <ecNumber evidence="4">1.1.1.100</ecNumber>
    </submittedName>
</protein>
<dbReference type="PANTHER" id="PTHR42879">
    <property type="entry name" value="3-OXOACYL-(ACYL-CARRIER-PROTEIN) REDUCTASE"/>
    <property type="match status" value="1"/>
</dbReference>
<dbReference type="GO" id="GO:0032787">
    <property type="term" value="P:monocarboxylic acid metabolic process"/>
    <property type="evidence" value="ECO:0007669"/>
    <property type="project" value="UniProtKB-ARBA"/>
</dbReference>
<dbReference type="KEGG" id="cep:Cri9333_4738"/>
<dbReference type="EMBL" id="CP003621">
    <property type="protein sequence ID" value="AFZ15516.1"/>
    <property type="molecule type" value="Genomic_DNA"/>
</dbReference>
<accession>K9W5N9</accession>
<dbReference type="PATRIC" id="fig|1173022.3.peg.5119"/>
<dbReference type="AlphaFoldDB" id="K9W5N9"/>
<reference evidence="4 5" key="1">
    <citation type="submission" date="2012-06" db="EMBL/GenBank/DDBJ databases">
        <title>Finished plasmid 1 of genome of Crinalium epipsammum PCC 9333.</title>
        <authorList>
            <consortium name="US DOE Joint Genome Institute"/>
            <person name="Gugger M."/>
            <person name="Coursin T."/>
            <person name="Rippka R."/>
            <person name="Tandeau De Marsac N."/>
            <person name="Huntemann M."/>
            <person name="Wei C.-L."/>
            <person name="Han J."/>
            <person name="Detter J.C."/>
            <person name="Han C."/>
            <person name="Tapia R."/>
            <person name="Davenport K."/>
            <person name="Daligault H."/>
            <person name="Erkkila T."/>
            <person name="Gu W."/>
            <person name="Munk A.C.C."/>
            <person name="Teshima H."/>
            <person name="Xu Y."/>
            <person name="Chain P."/>
            <person name="Chen A."/>
            <person name="Krypides N."/>
            <person name="Mavromatis K."/>
            <person name="Markowitz V."/>
            <person name="Szeto E."/>
            <person name="Ivanova N."/>
            <person name="Mikhailova N."/>
            <person name="Ovchinnikova G."/>
            <person name="Pagani I."/>
            <person name="Pati A."/>
            <person name="Goodwin L."/>
            <person name="Peters L."/>
            <person name="Pitluck S."/>
            <person name="Woyke T."/>
            <person name="Kerfeld C."/>
        </authorList>
    </citation>
    <scope>NUCLEOTIDE SEQUENCE [LARGE SCALE GENOMIC DNA]</scope>
    <source>
        <strain evidence="4 5">PCC 9333</strain>
        <plasmid evidence="5">Plasmid pCRI9333.01</plasmid>
    </source>
</reference>
<evidence type="ECO:0000256" key="1">
    <source>
        <dbReference type="ARBA" id="ARBA00006484"/>
    </source>
</evidence>
<organism evidence="4 5">
    <name type="scientific">Crinalium epipsammum PCC 9333</name>
    <dbReference type="NCBI Taxonomy" id="1173022"/>
    <lineage>
        <taxon>Bacteria</taxon>
        <taxon>Bacillati</taxon>
        <taxon>Cyanobacteriota</taxon>
        <taxon>Cyanophyceae</taxon>
        <taxon>Gomontiellales</taxon>
        <taxon>Gomontiellaceae</taxon>
        <taxon>Crinalium</taxon>
    </lineage>
</organism>
<keyword evidence="2 4" id="KW-0560">Oxidoreductase</keyword>
<geneLocation type="plasmid" evidence="4 5">
    <name>pCRI9333.01</name>
</geneLocation>
<comment type="similarity">
    <text evidence="1 3">Belongs to the short-chain dehydrogenases/reductases (SDR) family.</text>
</comment>
<evidence type="ECO:0000313" key="5">
    <source>
        <dbReference type="Proteomes" id="UP000010472"/>
    </source>
</evidence>
<dbReference type="InterPro" id="IPR002347">
    <property type="entry name" value="SDR_fam"/>
</dbReference>
<dbReference type="FunFam" id="3.40.50.720:FF:000084">
    <property type="entry name" value="Short-chain dehydrogenase reductase"/>
    <property type="match status" value="1"/>
</dbReference>
<proteinExistence type="inferred from homology"/>
<evidence type="ECO:0000313" key="4">
    <source>
        <dbReference type="EMBL" id="AFZ15516.1"/>
    </source>
</evidence>
<sequence>MNSQLLLKEKVALITGGSRGIGLAIAQGFVNAGSHVVIAAREKGRLNDSISALKDIANTIDADNGKKIQISGVVADVRDQAQVDAMVEDVMQLHDRIDILINTAGRGGGGPTVATDSDVWYDIIDTNLHGVYRVTRAVLARSGMLDRRWGRIINMASTGGKQGVLFAAAYTASKHGVVGFTKSLGLELAKTGVTVNAICPGFVETDLAVKAREVYSQVWGITPEEVLKRFETRIPLGRYVVPEEVAPMAVYLASDMAAPILAQAINICGGLGNY</sequence>
<dbReference type="PRINTS" id="PR00081">
    <property type="entry name" value="GDHRDH"/>
</dbReference>
<evidence type="ECO:0000256" key="3">
    <source>
        <dbReference type="RuleBase" id="RU000363"/>
    </source>
</evidence>
<dbReference type="SUPFAM" id="SSF51735">
    <property type="entry name" value="NAD(P)-binding Rossmann-fold domains"/>
    <property type="match status" value="1"/>
</dbReference>
<dbReference type="HOGENOM" id="CLU_010194_1_0_3"/>
<dbReference type="Gene3D" id="3.40.50.720">
    <property type="entry name" value="NAD(P)-binding Rossmann-like Domain"/>
    <property type="match status" value="1"/>
</dbReference>